<keyword evidence="9" id="KW-0539">Nucleus</keyword>
<dbReference type="SUPFAM" id="SSF57667">
    <property type="entry name" value="beta-beta-alpha zinc fingers"/>
    <property type="match status" value="4"/>
</dbReference>
<dbReference type="GO" id="GO:0003700">
    <property type="term" value="F:DNA-binding transcription factor activity"/>
    <property type="evidence" value="ECO:0007669"/>
    <property type="project" value="TreeGrafter"/>
</dbReference>
<dbReference type="PANTHER" id="PTHR24390:SF159">
    <property type="entry name" value="GROWTH FACTOR INDEPENDENT 1 TRANSCRIPTIONAL REPRESSOR"/>
    <property type="match status" value="1"/>
</dbReference>
<keyword evidence="5" id="KW-0862">Zinc</keyword>
<dbReference type="FunFam" id="3.30.160.60:FF:000325">
    <property type="entry name" value="ZFP90 zinc finger protein"/>
    <property type="match status" value="1"/>
</dbReference>
<dbReference type="GO" id="GO:0000978">
    <property type="term" value="F:RNA polymerase II cis-regulatory region sequence-specific DNA binding"/>
    <property type="evidence" value="ECO:0007669"/>
    <property type="project" value="TreeGrafter"/>
</dbReference>
<evidence type="ECO:0000256" key="6">
    <source>
        <dbReference type="ARBA" id="ARBA00023015"/>
    </source>
</evidence>
<evidence type="ECO:0000256" key="7">
    <source>
        <dbReference type="ARBA" id="ARBA00023125"/>
    </source>
</evidence>
<organism evidence="12">
    <name type="scientific">Anopheles atroparvus</name>
    <name type="common">European mosquito</name>
    <dbReference type="NCBI Taxonomy" id="41427"/>
    <lineage>
        <taxon>Eukaryota</taxon>
        <taxon>Metazoa</taxon>
        <taxon>Ecdysozoa</taxon>
        <taxon>Arthropoda</taxon>
        <taxon>Hexapoda</taxon>
        <taxon>Insecta</taxon>
        <taxon>Pterygota</taxon>
        <taxon>Neoptera</taxon>
        <taxon>Endopterygota</taxon>
        <taxon>Diptera</taxon>
        <taxon>Nematocera</taxon>
        <taxon>Culicoidea</taxon>
        <taxon>Culicidae</taxon>
        <taxon>Anophelinae</taxon>
        <taxon>Anopheles</taxon>
    </lineage>
</organism>
<dbReference type="EnsemblMetazoa" id="AATE008000-RA">
    <property type="protein sequence ID" value="AATE008000-PA.1"/>
    <property type="gene ID" value="AATE008000"/>
</dbReference>
<keyword evidence="4" id="KW-0863">Zinc-finger</keyword>
<dbReference type="Gene3D" id="3.30.160.60">
    <property type="entry name" value="Classic Zinc Finger"/>
    <property type="match status" value="5"/>
</dbReference>
<dbReference type="PANTHER" id="PTHR24390">
    <property type="entry name" value="ZINC FINGER PROTEIN"/>
    <property type="match status" value="1"/>
</dbReference>
<feature type="domain" description="C2H2-type" evidence="11">
    <location>
        <begin position="357"/>
        <end position="384"/>
    </location>
</feature>
<dbReference type="GO" id="GO:0008270">
    <property type="term" value="F:zinc ion binding"/>
    <property type="evidence" value="ECO:0007669"/>
    <property type="project" value="UniProtKB-KW"/>
</dbReference>
<feature type="compositionally biased region" description="Basic and acidic residues" evidence="10">
    <location>
        <begin position="119"/>
        <end position="130"/>
    </location>
</feature>
<dbReference type="VEuPathDB" id="VectorBase:AATE008000"/>
<keyword evidence="8" id="KW-0804">Transcription</keyword>
<reference evidence="12" key="1">
    <citation type="submission" date="2022-08" db="UniProtKB">
        <authorList>
            <consortium name="EnsemblMetazoa"/>
        </authorList>
    </citation>
    <scope>IDENTIFICATION</scope>
    <source>
        <strain evidence="12">EBRO</strain>
    </source>
</reference>
<dbReference type="GO" id="GO:0006357">
    <property type="term" value="P:regulation of transcription by RNA polymerase II"/>
    <property type="evidence" value="ECO:0007669"/>
    <property type="project" value="TreeGrafter"/>
</dbReference>
<sequence length="428" mass="49815">MEISHKCRICLDYSSTCTSLFSKHNGASVAQMISFCAGVQEHSEVKNETAYLALELCAVETLEETDGNASVHSWQDRTEDNECEEVEDDTNDCEMHVEEYLDDSDTERTAQPSIGPEEDERKRKDANDTAHNRCRNCDESFPSEGELNVHENRLKLKQAALSRRRFGRPRLYPSSVFDAPEKICCGCFERFPTTEALLAHSETTHAVRKTATDPTRPVQCQICYKLFRSEALVRTHRIAVYKPRNHCCTDCGSSYSTASKLASHQAQHHSGRVYVCEECGTHLKSEQNLKMHGLLHREKREVCKTCGLRFHRKSNLKMHQRIHEDTFYHVCPNCPKQLKTLTQLKEHLKVHTKEKPYGCRYCDKRFRYFSDRSRHEMVHTGNYPFECSTCLKKFARSLSYYRHRIDLFHCSRMPRDNVAFVRRWKKLK</sequence>
<feature type="domain" description="C2H2-type" evidence="11">
    <location>
        <begin position="246"/>
        <end position="274"/>
    </location>
</feature>
<dbReference type="GO" id="GO:0005634">
    <property type="term" value="C:nucleus"/>
    <property type="evidence" value="ECO:0007669"/>
    <property type="project" value="UniProtKB-SubCell"/>
</dbReference>
<evidence type="ECO:0000256" key="4">
    <source>
        <dbReference type="ARBA" id="ARBA00022771"/>
    </source>
</evidence>
<evidence type="ECO:0000313" key="12">
    <source>
        <dbReference type="EnsemblMetazoa" id="AATE008000-PA.1"/>
    </source>
</evidence>
<dbReference type="STRING" id="41427.A0A182IYM5"/>
<dbReference type="InterPro" id="IPR036236">
    <property type="entry name" value="Znf_C2H2_sf"/>
</dbReference>
<keyword evidence="7" id="KW-0238">DNA-binding</keyword>
<dbReference type="PROSITE" id="PS00028">
    <property type="entry name" value="ZINC_FINGER_C2H2_1"/>
    <property type="match status" value="7"/>
</dbReference>
<protein>
    <recommendedName>
        <fullName evidence="11">C2H2-type domain-containing protein</fullName>
    </recommendedName>
</protein>
<feature type="domain" description="C2H2-type" evidence="11">
    <location>
        <begin position="329"/>
        <end position="356"/>
    </location>
</feature>
<comment type="subcellular location">
    <subcellularLocation>
        <location evidence="1">Nucleus</location>
    </subcellularLocation>
</comment>
<feature type="domain" description="C2H2-type" evidence="11">
    <location>
        <begin position="274"/>
        <end position="301"/>
    </location>
</feature>
<dbReference type="InterPro" id="IPR013087">
    <property type="entry name" value="Znf_C2H2_type"/>
</dbReference>
<dbReference type="Pfam" id="PF00096">
    <property type="entry name" value="zf-C2H2"/>
    <property type="match status" value="2"/>
</dbReference>
<keyword evidence="3" id="KW-0677">Repeat</keyword>
<dbReference type="PROSITE" id="PS50157">
    <property type="entry name" value="ZINC_FINGER_C2H2_2"/>
    <property type="match status" value="6"/>
</dbReference>
<accession>A0A182IYM5</accession>
<evidence type="ECO:0000256" key="3">
    <source>
        <dbReference type="ARBA" id="ARBA00022737"/>
    </source>
</evidence>
<evidence type="ECO:0000256" key="2">
    <source>
        <dbReference type="ARBA" id="ARBA00022723"/>
    </source>
</evidence>
<evidence type="ECO:0000256" key="9">
    <source>
        <dbReference type="ARBA" id="ARBA00023242"/>
    </source>
</evidence>
<evidence type="ECO:0000256" key="5">
    <source>
        <dbReference type="ARBA" id="ARBA00022833"/>
    </source>
</evidence>
<evidence type="ECO:0000256" key="10">
    <source>
        <dbReference type="SAM" id="MobiDB-lite"/>
    </source>
</evidence>
<evidence type="ECO:0000256" key="8">
    <source>
        <dbReference type="ARBA" id="ARBA00023163"/>
    </source>
</evidence>
<feature type="region of interest" description="Disordered" evidence="10">
    <location>
        <begin position="99"/>
        <end position="130"/>
    </location>
</feature>
<evidence type="ECO:0000259" key="11">
    <source>
        <dbReference type="PROSITE" id="PS50157"/>
    </source>
</evidence>
<feature type="domain" description="C2H2-type" evidence="11">
    <location>
        <begin position="301"/>
        <end position="323"/>
    </location>
</feature>
<keyword evidence="2" id="KW-0479">Metal-binding</keyword>
<dbReference type="SMART" id="SM00355">
    <property type="entry name" value="ZnF_C2H2"/>
    <property type="match status" value="9"/>
</dbReference>
<evidence type="ECO:0000256" key="1">
    <source>
        <dbReference type="ARBA" id="ARBA00004123"/>
    </source>
</evidence>
<feature type="domain" description="C2H2-type" evidence="11">
    <location>
        <begin position="385"/>
        <end position="414"/>
    </location>
</feature>
<name>A0A182IYM5_ANOAO</name>
<dbReference type="AlphaFoldDB" id="A0A182IYM5"/>
<keyword evidence="6" id="KW-0805">Transcription regulation</keyword>
<proteinExistence type="predicted"/>